<proteinExistence type="predicted"/>
<feature type="transmembrane region" description="Helical" evidence="1">
    <location>
        <begin position="6"/>
        <end position="26"/>
    </location>
</feature>
<dbReference type="EMBL" id="RXGA01000001">
    <property type="protein sequence ID" value="RWX73985.1"/>
    <property type="molecule type" value="Genomic_DNA"/>
</dbReference>
<gene>
    <name evidence="2" type="ORF">Metus_0010</name>
</gene>
<sequence length="61" mass="6686">MVEEGLLLGLSIVTLTVVMSIIVGLLSGVQNTFNLSLFNGNEFIENLRNSLNQVLSFFRIG</sequence>
<evidence type="ECO:0000256" key="1">
    <source>
        <dbReference type="SAM" id="Phobius"/>
    </source>
</evidence>
<protein>
    <submittedName>
        <fullName evidence="2">Uncharacterized protein</fullName>
    </submittedName>
</protein>
<organism evidence="2 3">
    <name type="scientific">Methanosuratincola subterraneus</name>
    <dbReference type="NCBI Taxonomy" id="2593994"/>
    <lineage>
        <taxon>Archaea</taxon>
        <taxon>Thermoproteota</taxon>
        <taxon>Methanosuratincolia</taxon>
        <taxon>Candidatus Methanomethylicales</taxon>
        <taxon>Candidatus Methanomethylicaceae</taxon>
        <taxon>Candidatus Methanosuratincola (ex Vanwonterghem et al. 2016)</taxon>
    </lineage>
</organism>
<dbReference type="Proteomes" id="UP000288215">
    <property type="component" value="Unassembled WGS sequence"/>
</dbReference>
<keyword evidence="1" id="KW-1133">Transmembrane helix</keyword>
<dbReference type="AlphaFoldDB" id="A0A444L8S3"/>
<comment type="caution">
    <text evidence="2">The sequence shown here is derived from an EMBL/GenBank/DDBJ whole genome shotgun (WGS) entry which is preliminary data.</text>
</comment>
<keyword evidence="1" id="KW-0472">Membrane</keyword>
<accession>A0A444L8S3</accession>
<keyword evidence="1" id="KW-0812">Transmembrane</keyword>
<evidence type="ECO:0000313" key="3">
    <source>
        <dbReference type="Proteomes" id="UP000288215"/>
    </source>
</evidence>
<evidence type="ECO:0000313" key="2">
    <source>
        <dbReference type="EMBL" id="RWX73985.1"/>
    </source>
</evidence>
<name>A0A444L8S3_METS7</name>
<reference evidence="2 3" key="1">
    <citation type="submission" date="2018-12" db="EMBL/GenBank/DDBJ databases">
        <title>The complete genome of the methanogenic archaea of the candidate phylum Verstraetearchaeota, obtained from the metagenome of underground thermal water.</title>
        <authorList>
            <person name="Kadnikov V.V."/>
            <person name="Mardanov A.V."/>
            <person name="Beletsky A.V."/>
            <person name="Karnachuk O.V."/>
            <person name="Ravin N.V."/>
        </authorList>
    </citation>
    <scope>NUCLEOTIDE SEQUENCE [LARGE SCALE GENOMIC DNA]</scope>
    <source>
        <strain evidence="2">Ch88</strain>
    </source>
</reference>